<dbReference type="GO" id="GO:0045259">
    <property type="term" value="C:proton-transporting ATP synthase complex"/>
    <property type="evidence" value="ECO:0007669"/>
    <property type="project" value="UniProtKB-KW"/>
</dbReference>
<evidence type="ECO:0000256" key="3">
    <source>
        <dbReference type="ARBA" id="ARBA00011291"/>
    </source>
</evidence>
<sequence>MPQMAPMNWLILYMFFSMIFIMFNFLNYYLFLINKNLNNNNNNMKMMKKYFNWKW</sequence>
<organism evidence="14">
    <name type="scientific">Hydroporus gyllenhalii</name>
    <dbReference type="NCBI Taxonomy" id="210111"/>
    <lineage>
        <taxon>Eukaryota</taxon>
        <taxon>Metazoa</taxon>
        <taxon>Ecdysozoa</taxon>
        <taxon>Arthropoda</taxon>
        <taxon>Hexapoda</taxon>
        <taxon>Insecta</taxon>
        <taxon>Pterygota</taxon>
        <taxon>Neoptera</taxon>
        <taxon>Endopterygota</taxon>
        <taxon>Coleoptera</taxon>
        <taxon>Adephaga</taxon>
        <taxon>Dytiscoidea</taxon>
        <taxon>Dytiscidae</taxon>
        <taxon>Hydroporinae</taxon>
        <taxon>Hydroporini</taxon>
        <taxon>Hydroporus</taxon>
    </lineage>
</organism>
<feature type="transmembrane region" description="Helical" evidence="13">
    <location>
        <begin position="12"/>
        <end position="31"/>
    </location>
</feature>
<keyword evidence="11 13" id="KW-0472">Membrane</keyword>
<evidence type="ECO:0000256" key="6">
    <source>
        <dbReference type="ARBA" id="ARBA00022692"/>
    </source>
</evidence>
<comment type="similarity">
    <text evidence="2 12">Belongs to the ATPase protein 8 family.</text>
</comment>
<evidence type="ECO:0000256" key="8">
    <source>
        <dbReference type="ARBA" id="ARBA00022989"/>
    </source>
</evidence>
<evidence type="ECO:0000256" key="2">
    <source>
        <dbReference type="ARBA" id="ARBA00008892"/>
    </source>
</evidence>
<keyword evidence="10 12" id="KW-0496">Mitochondrion</keyword>
<keyword evidence="6 12" id="KW-0812">Transmembrane</keyword>
<keyword evidence="7 12" id="KW-0375">Hydrogen ion transport</keyword>
<dbReference type="EMBL" id="KT876895">
    <property type="protein sequence ID" value="ANJ70273.1"/>
    <property type="molecule type" value="Genomic_DNA"/>
</dbReference>
<proteinExistence type="inferred from homology"/>
<keyword evidence="9 12" id="KW-0406">Ion transport</keyword>
<evidence type="ECO:0000256" key="12">
    <source>
        <dbReference type="RuleBase" id="RU003661"/>
    </source>
</evidence>
<gene>
    <name evidence="14" type="primary">atp8</name>
</gene>
<geneLocation type="mitochondrion" evidence="14"/>
<dbReference type="Pfam" id="PF00895">
    <property type="entry name" value="ATP-synt_8"/>
    <property type="match status" value="1"/>
</dbReference>
<keyword evidence="5 12" id="KW-0138">CF(0)</keyword>
<evidence type="ECO:0000256" key="5">
    <source>
        <dbReference type="ARBA" id="ARBA00022547"/>
    </source>
</evidence>
<accession>A0A191ZQX7</accession>
<dbReference type="GO" id="GO:0015078">
    <property type="term" value="F:proton transmembrane transporter activity"/>
    <property type="evidence" value="ECO:0007669"/>
    <property type="project" value="InterPro"/>
</dbReference>
<dbReference type="AlphaFoldDB" id="A0A191ZQX7"/>
<evidence type="ECO:0000256" key="11">
    <source>
        <dbReference type="ARBA" id="ARBA00023136"/>
    </source>
</evidence>
<evidence type="ECO:0000256" key="10">
    <source>
        <dbReference type="ARBA" id="ARBA00023128"/>
    </source>
</evidence>
<reference evidence="14" key="1">
    <citation type="journal article" date="2016" name="Mol. Ecol. Resour.">
        <title>Lessons from genome skimming of arthropod-preserving ethanol.</title>
        <authorList>
            <person name="Linard B."/>
            <person name="Arribas P."/>
            <person name="Andujar C."/>
            <person name="Crampton-Platt A."/>
            <person name="Vogler A.P."/>
        </authorList>
    </citation>
    <scope>NUCLEOTIDE SEQUENCE</scope>
</reference>
<comment type="subunit">
    <text evidence="3">F-type ATPases have 2 components, CF(1) - the catalytic core - and CF(0) - the membrane proton channel.</text>
</comment>
<evidence type="ECO:0000256" key="9">
    <source>
        <dbReference type="ARBA" id="ARBA00023065"/>
    </source>
</evidence>
<dbReference type="GO" id="GO:0031966">
    <property type="term" value="C:mitochondrial membrane"/>
    <property type="evidence" value="ECO:0007669"/>
    <property type="project" value="UniProtKB-SubCell"/>
</dbReference>
<comment type="subcellular location">
    <subcellularLocation>
        <location evidence="1 12">Mitochondrion membrane</location>
        <topology evidence="1 12">Single-pass membrane protein</topology>
    </subcellularLocation>
</comment>
<name>A0A191ZQX7_9DYTI</name>
<keyword evidence="4 12" id="KW-0813">Transport</keyword>
<evidence type="ECO:0000256" key="13">
    <source>
        <dbReference type="SAM" id="Phobius"/>
    </source>
</evidence>
<evidence type="ECO:0000256" key="4">
    <source>
        <dbReference type="ARBA" id="ARBA00022448"/>
    </source>
</evidence>
<keyword evidence="8 13" id="KW-1133">Transmembrane helix</keyword>
<dbReference type="GO" id="GO:0015986">
    <property type="term" value="P:proton motive force-driven ATP synthesis"/>
    <property type="evidence" value="ECO:0007669"/>
    <property type="project" value="InterPro"/>
</dbReference>
<evidence type="ECO:0000256" key="7">
    <source>
        <dbReference type="ARBA" id="ARBA00022781"/>
    </source>
</evidence>
<evidence type="ECO:0000313" key="14">
    <source>
        <dbReference type="EMBL" id="ANJ70273.1"/>
    </source>
</evidence>
<evidence type="ECO:0000256" key="1">
    <source>
        <dbReference type="ARBA" id="ARBA00004304"/>
    </source>
</evidence>
<dbReference type="InterPro" id="IPR001421">
    <property type="entry name" value="ATP8_metazoa"/>
</dbReference>
<protein>
    <recommendedName>
        <fullName evidence="12">ATP synthase complex subunit 8</fullName>
    </recommendedName>
</protein>